<evidence type="ECO:0000313" key="4">
    <source>
        <dbReference type="Proteomes" id="UP000777482"/>
    </source>
</evidence>
<feature type="region of interest" description="Disordered" evidence="1">
    <location>
        <begin position="363"/>
        <end position="382"/>
    </location>
</feature>
<proteinExistence type="predicted"/>
<feature type="region of interest" description="Disordered" evidence="1">
    <location>
        <begin position="223"/>
        <end position="325"/>
    </location>
</feature>
<dbReference type="PANTHER" id="PTHR34826:SF1">
    <property type="entry name" value="UPF0590 PROTEIN C594.01"/>
    <property type="match status" value="1"/>
</dbReference>
<keyword evidence="4" id="KW-1185">Reference proteome</keyword>
<evidence type="ECO:0000313" key="3">
    <source>
        <dbReference type="EMBL" id="KAG0654726.1"/>
    </source>
</evidence>
<dbReference type="OrthoDB" id="2119945at2759"/>
<feature type="compositionally biased region" description="Low complexity" evidence="1">
    <location>
        <begin position="223"/>
        <end position="233"/>
    </location>
</feature>
<accession>A0A9P6VTS3</accession>
<dbReference type="AlphaFoldDB" id="A0A9P6VTS3"/>
<feature type="compositionally biased region" description="Polar residues" evidence="1">
    <location>
        <begin position="245"/>
        <end position="257"/>
    </location>
</feature>
<feature type="compositionally biased region" description="Polar residues" evidence="1">
    <location>
        <begin position="289"/>
        <end position="308"/>
    </location>
</feature>
<dbReference type="EMBL" id="PUHQ01000140">
    <property type="protein sequence ID" value="KAG0654726.1"/>
    <property type="molecule type" value="Genomic_DNA"/>
</dbReference>
<evidence type="ECO:0000256" key="1">
    <source>
        <dbReference type="SAM" id="MobiDB-lite"/>
    </source>
</evidence>
<dbReference type="InterPro" id="IPR013897">
    <property type="entry name" value="Duc1"/>
</dbReference>
<sequence length="512" mass="56521">MPRLEVAIGPDRFHTEVAWVNCTARPTEIDTPNFTGRVLVLVKDFAGVTPDGSPPKRNAAYFEGRTRRFAILIEGKWKKRDGVKPYTGDEIQFGSDFDYLPDSFPMGSAHPGRPFNLGMKISHQIDPATYYEFRPPHGRPYIMSPYVACMNTFCAYPAPDALSRAVVLSRSDAEEDHTHTFVPTEGKNGKKWVEQEHWSFLGLRGDPRVDAFLASHSHLLPPAAATSTNTTSLAPPPETRPGLRNRQSSLVLGTTDRTTMKRSESPDDETLAPADSAAGFWGAPVYRSGSDTKSTPASKHASGASTPIPSSTGTSETPKKKKSGSKFSLSSLVHALDSSLTSESSSSSAASKDHLLTPDQLATAIEPGRGRAQSVSARYQPNPAVQKELGPWRFADEEIDATEDTNFIFLEPDRPRTVPQRRKHFCAENGKHRKNFEYDPDCIYTASFFTPFCDLNTLDLKMGPISINVAPYFTKMPIRYTLRSTRMVPRPDGTPGPMEEEVFATISFRLVD</sequence>
<organism evidence="3 4">
    <name type="scientific">Rhodotorula mucilaginosa</name>
    <name type="common">Yeast</name>
    <name type="synonym">Rhodotorula rubra</name>
    <dbReference type="NCBI Taxonomy" id="5537"/>
    <lineage>
        <taxon>Eukaryota</taxon>
        <taxon>Fungi</taxon>
        <taxon>Dikarya</taxon>
        <taxon>Basidiomycota</taxon>
        <taxon>Pucciniomycotina</taxon>
        <taxon>Microbotryomycetes</taxon>
        <taxon>Sporidiobolales</taxon>
        <taxon>Sporidiobolaceae</taxon>
        <taxon>Rhodotorula</taxon>
    </lineage>
</organism>
<dbReference type="Proteomes" id="UP000777482">
    <property type="component" value="Unassembled WGS sequence"/>
</dbReference>
<dbReference type="Pfam" id="PF08588">
    <property type="entry name" value="Duc1"/>
    <property type="match status" value="2"/>
</dbReference>
<name>A0A9P6VTS3_RHOMI</name>
<protein>
    <recommendedName>
        <fullName evidence="2">Domain of unknown function at the cortex 1 domain-containing protein</fullName>
    </recommendedName>
</protein>
<reference evidence="3 4" key="1">
    <citation type="submission" date="2020-11" db="EMBL/GenBank/DDBJ databases">
        <title>Kefir isolates.</title>
        <authorList>
            <person name="Marcisauskas S."/>
            <person name="Kim Y."/>
            <person name="Blasche S."/>
        </authorList>
    </citation>
    <scope>NUCLEOTIDE SEQUENCE [LARGE SCALE GENOMIC DNA]</scope>
    <source>
        <strain evidence="3 4">KR</strain>
    </source>
</reference>
<dbReference type="PANTHER" id="PTHR34826">
    <property type="entry name" value="UPF0590 PROTEIN C409.17C"/>
    <property type="match status" value="1"/>
</dbReference>
<feature type="domain" description="Domain of unknown function at the cortex 1" evidence="2">
    <location>
        <begin position="399"/>
        <end position="511"/>
    </location>
</feature>
<comment type="caution">
    <text evidence="3">The sequence shown here is derived from an EMBL/GenBank/DDBJ whole genome shotgun (WGS) entry which is preliminary data.</text>
</comment>
<evidence type="ECO:0000259" key="2">
    <source>
        <dbReference type="Pfam" id="PF08588"/>
    </source>
</evidence>
<gene>
    <name evidence="3" type="ORF">C6P46_001514</name>
</gene>
<feature type="domain" description="Domain of unknown function at the cortex 1" evidence="2">
    <location>
        <begin position="3"/>
        <end position="192"/>
    </location>
</feature>